<comment type="caution">
    <text evidence="1">The sequence shown here is derived from an EMBL/GenBank/DDBJ whole genome shotgun (WGS) entry which is preliminary data.</text>
</comment>
<keyword evidence="2" id="KW-1185">Reference proteome</keyword>
<proteinExistence type="predicted"/>
<dbReference type="HOGENOM" id="CLU_2005145_0_0_1"/>
<accession>A0A015JFC0</accession>
<organism evidence="1 2">
    <name type="scientific">Rhizophagus irregularis (strain DAOM 197198w)</name>
    <name type="common">Glomus intraradices</name>
    <dbReference type="NCBI Taxonomy" id="1432141"/>
    <lineage>
        <taxon>Eukaryota</taxon>
        <taxon>Fungi</taxon>
        <taxon>Fungi incertae sedis</taxon>
        <taxon>Mucoromycota</taxon>
        <taxon>Glomeromycotina</taxon>
        <taxon>Glomeromycetes</taxon>
        <taxon>Glomerales</taxon>
        <taxon>Glomeraceae</taxon>
        <taxon>Rhizophagus</taxon>
    </lineage>
</organism>
<dbReference type="SUPFAM" id="SSF53098">
    <property type="entry name" value="Ribonuclease H-like"/>
    <property type="match status" value="1"/>
</dbReference>
<dbReference type="InterPro" id="IPR012337">
    <property type="entry name" value="RNaseH-like_sf"/>
</dbReference>
<dbReference type="EMBL" id="JEMT01020445">
    <property type="protein sequence ID" value="EXX65780.1"/>
    <property type="molecule type" value="Genomic_DNA"/>
</dbReference>
<dbReference type="Proteomes" id="UP000022910">
    <property type="component" value="Unassembled WGS sequence"/>
</dbReference>
<gene>
    <name evidence="1" type="ORF">RirG_129970</name>
</gene>
<protein>
    <submittedName>
        <fullName evidence="1">Uncharacterized protein</fullName>
    </submittedName>
</protein>
<evidence type="ECO:0000313" key="2">
    <source>
        <dbReference type="Proteomes" id="UP000022910"/>
    </source>
</evidence>
<reference evidence="1 2" key="1">
    <citation type="submission" date="2014-02" db="EMBL/GenBank/DDBJ databases">
        <title>Single nucleus genome sequencing reveals high similarity among nuclei of an endomycorrhizal fungus.</title>
        <authorList>
            <person name="Lin K."/>
            <person name="Geurts R."/>
            <person name="Zhang Z."/>
            <person name="Limpens E."/>
            <person name="Saunders D.G."/>
            <person name="Mu D."/>
            <person name="Pang E."/>
            <person name="Cao H."/>
            <person name="Cha H."/>
            <person name="Lin T."/>
            <person name="Zhou Q."/>
            <person name="Shang Y."/>
            <person name="Li Y."/>
            <person name="Ivanov S."/>
            <person name="Sharma T."/>
            <person name="Velzen R.V."/>
            <person name="Ruijter N.D."/>
            <person name="Aanen D.K."/>
            <person name="Win J."/>
            <person name="Kamoun S."/>
            <person name="Bisseling T."/>
            <person name="Huang S."/>
        </authorList>
    </citation>
    <scope>NUCLEOTIDE SEQUENCE [LARGE SCALE GENOMIC DNA]</scope>
    <source>
        <strain evidence="2">DAOM197198w</strain>
    </source>
</reference>
<dbReference type="AlphaFoldDB" id="A0A015JFC0"/>
<sequence length="124" mass="14586">MICNSLLSESTKSLKIEDDRLKYFIKTRWTFIYKATYSFVRMRQVLDKVVTNHPEEITNSTVKKYLKKQDFYDKVNTLAKLLRPIKNAILMLEGNQTNLADAFIQMIRLGYVITSGNLFRRNLV</sequence>
<name>A0A015JFC0_RHIIW</name>
<evidence type="ECO:0000313" key="1">
    <source>
        <dbReference type="EMBL" id="EXX65780.1"/>
    </source>
</evidence>